<gene>
    <name evidence="1" type="ORF">MCOS_LOCUS1813</name>
</gene>
<organism evidence="1 2">
    <name type="scientific">Mesocestoides corti</name>
    <name type="common">Flatworm</name>
    <dbReference type="NCBI Taxonomy" id="53468"/>
    <lineage>
        <taxon>Eukaryota</taxon>
        <taxon>Metazoa</taxon>
        <taxon>Spiralia</taxon>
        <taxon>Lophotrochozoa</taxon>
        <taxon>Platyhelminthes</taxon>
        <taxon>Cestoda</taxon>
        <taxon>Eucestoda</taxon>
        <taxon>Cyclophyllidea</taxon>
        <taxon>Mesocestoididae</taxon>
        <taxon>Mesocestoides</taxon>
    </lineage>
</organism>
<dbReference type="Proteomes" id="UP000267029">
    <property type="component" value="Unassembled WGS sequence"/>
</dbReference>
<proteinExistence type="predicted"/>
<evidence type="ECO:0000313" key="2">
    <source>
        <dbReference type="Proteomes" id="UP000267029"/>
    </source>
</evidence>
<sequence>MYNNGAGIGREFKSYNTFRGENISTGVRKTKSRVSFRLLNLTARNMTQVVIKFLCQVEMGSMALLPPYFHPCGSGFLRNPNLPALEVAVSVFWIAVEKVPADFVGSFDGIERALLSPCLCWPDGTPPLRVAQSHKQHLCVFIKAAAQAHAPSAVPVLAVLLTPSRKDMV</sequence>
<accession>A0A0R3U542</accession>
<dbReference type="EMBL" id="UXSR01000252">
    <property type="protein sequence ID" value="VDD75810.1"/>
    <property type="molecule type" value="Genomic_DNA"/>
</dbReference>
<protein>
    <submittedName>
        <fullName evidence="1">Uncharacterized protein</fullName>
    </submittedName>
</protein>
<reference evidence="1 2" key="1">
    <citation type="submission" date="2018-10" db="EMBL/GenBank/DDBJ databases">
        <authorList>
            <consortium name="Pathogen Informatics"/>
        </authorList>
    </citation>
    <scope>NUCLEOTIDE SEQUENCE [LARGE SCALE GENOMIC DNA]</scope>
</reference>
<name>A0A0R3U542_MESCO</name>
<dbReference type="AlphaFoldDB" id="A0A0R3U542"/>
<keyword evidence="2" id="KW-1185">Reference proteome</keyword>
<evidence type="ECO:0000313" key="1">
    <source>
        <dbReference type="EMBL" id="VDD75810.1"/>
    </source>
</evidence>